<comment type="caution">
    <text evidence="2">The sequence shown here is derived from an EMBL/GenBank/DDBJ whole genome shotgun (WGS) entry which is preliminary data.</text>
</comment>
<feature type="region of interest" description="Disordered" evidence="1">
    <location>
        <begin position="429"/>
        <end position="469"/>
    </location>
</feature>
<organism evidence="2 3">
    <name type="scientific">Clostridium neonatale</name>
    <dbReference type="NCBI Taxonomy" id="137838"/>
    <lineage>
        <taxon>Bacteria</taxon>
        <taxon>Bacillati</taxon>
        <taxon>Bacillota</taxon>
        <taxon>Clostridia</taxon>
        <taxon>Eubacteriales</taxon>
        <taxon>Clostridiaceae</taxon>
        <taxon>Clostridium</taxon>
    </lineage>
</organism>
<dbReference type="EMBL" id="PDCJ01000001">
    <property type="protein sequence ID" value="PEG32056.1"/>
    <property type="molecule type" value="Genomic_DNA"/>
</dbReference>
<dbReference type="NCBIfam" id="TIGR01538">
    <property type="entry name" value="portal_SPP1"/>
    <property type="match status" value="1"/>
</dbReference>
<gene>
    <name evidence="2" type="ORF">CQ394_10260</name>
</gene>
<reference evidence="2 3" key="1">
    <citation type="submission" date="2017-10" db="EMBL/GenBank/DDBJ databases">
        <title>Effective Description of Clostridium neonatale sp. nov. linked to necrotizing enterocolitis in neonates and a clarification of species assignable to the genus Clostridium (Prazmowski 1880) emend. Lawson and Rainey 2016.</title>
        <authorList>
            <person name="Bernard K."/>
            <person name="Burdz T."/>
            <person name="Wiebe D."/>
            <person name="Balcewich B."/>
            <person name="Alfa M."/>
            <person name="Bernier A.-M."/>
        </authorList>
    </citation>
    <scope>NUCLEOTIDE SEQUENCE [LARGE SCALE GENOMIC DNA]</scope>
    <source>
        <strain evidence="2 3">LCDC99A005</strain>
    </source>
</reference>
<keyword evidence="3" id="KW-1185">Reference proteome</keyword>
<feature type="compositionally biased region" description="Acidic residues" evidence="1">
    <location>
        <begin position="460"/>
        <end position="469"/>
    </location>
</feature>
<protein>
    <submittedName>
        <fullName evidence="2">Phage portal protein</fullName>
    </submittedName>
</protein>
<name>A0A2A7MK58_9CLOT</name>
<dbReference type="OrthoDB" id="1697867at2"/>
<proteinExistence type="predicted"/>
<dbReference type="RefSeq" id="WP_058296203.1">
    <property type="nucleotide sequence ID" value="NZ_CAMRXG010000021.1"/>
</dbReference>
<dbReference type="Proteomes" id="UP000220840">
    <property type="component" value="Unassembled WGS sequence"/>
</dbReference>
<dbReference type="InterPro" id="IPR021145">
    <property type="entry name" value="Portal_protein_SPP1_Gp6-like"/>
</dbReference>
<sequence>MDIEVVKKLIKKHTTGHSDIVCKSFTAERYYRNKNDILTYDRKKDEDSENPLRNADNRISSNFHGLLVNQKASYMFTAPPLFDVGNKEANKRITDLLGDNYAKVCKDLCINAANSGIAWLHYWLNDDKEFEYGVVDSKQIIPIWSSSLNKKLLGILRVYNDTDDEGVTYDIYEYWNDITCQAFRKKSDLTIDEGLEIYTMFSNFIVDSNANQQSNEFNHGFERVPFIPFGNNNLMTSDLDNVKPLIDVYDKVFSGFVNDLEDIQEIIFILTNYEGEDSREFLSQLKKYKTVKVNDSGAGDRSGLQTLTIDIPIEAREKLLTMTRKAIFEQGQGVDPQQQDFGNASGVALKFLYSLLELKAGLTETEFKLGFGEFVRAICRYLNVECKSIIQTWTRTAVTNDSELADICTSSMGLLSNLTLYKNHPFVEDADKEAEQKKKEGEEKQQDNDDYKGAFPNKDDNEEADKDEQ</sequence>
<evidence type="ECO:0000313" key="2">
    <source>
        <dbReference type="EMBL" id="PEG32056.1"/>
    </source>
</evidence>
<dbReference type="STRING" id="137838.GCA_001458595_03531"/>
<evidence type="ECO:0000313" key="3">
    <source>
        <dbReference type="Proteomes" id="UP000220840"/>
    </source>
</evidence>
<evidence type="ECO:0000256" key="1">
    <source>
        <dbReference type="SAM" id="MobiDB-lite"/>
    </source>
</evidence>
<feature type="compositionally biased region" description="Basic and acidic residues" evidence="1">
    <location>
        <begin position="429"/>
        <end position="452"/>
    </location>
</feature>
<dbReference type="InterPro" id="IPR006428">
    <property type="entry name" value="Portal_SPP1-type"/>
</dbReference>
<dbReference type="AlphaFoldDB" id="A0A2A7MK58"/>
<accession>A0A2A7MK58</accession>
<dbReference type="Pfam" id="PF05133">
    <property type="entry name" value="SPP1_portal"/>
    <property type="match status" value="1"/>
</dbReference>